<proteinExistence type="predicted"/>
<dbReference type="AlphaFoldDB" id="A0A845A8N9"/>
<dbReference type="Gene3D" id="2.30.180.10">
    <property type="entry name" value="FAS1 domain"/>
    <property type="match status" value="1"/>
</dbReference>
<name>A0A845A8N9_9SPHN</name>
<evidence type="ECO:0000259" key="1">
    <source>
        <dbReference type="PROSITE" id="PS50213"/>
    </source>
</evidence>
<dbReference type="InterPro" id="IPR000782">
    <property type="entry name" value="FAS1_domain"/>
</dbReference>
<dbReference type="EMBL" id="WTYQ01000002">
    <property type="protein sequence ID" value="MXP25699.1"/>
    <property type="molecule type" value="Genomic_DNA"/>
</dbReference>
<dbReference type="RefSeq" id="WP_160738900.1">
    <property type="nucleotide sequence ID" value="NZ_WTYQ01000002.1"/>
</dbReference>
<dbReference type="Proteomes" id="UP000460561">
    <property type="component" value="Unassembled WGS sequence"/>
</dbReference>
<reference evidence="2 3" key="1">
    <citation type="submission" date="2019-12" db="EMBL/GenBank/DDBJ databases">
        <title>Genomic-based taxomic classification of the family Erythrobacteraceae.</title>
        <authorList>
            <person name="Xu L."/>
        </authorList>
    </citation>
    <scope>NUCLEOTIDE SEQUENCE [LARGE SCALE GENOMIC DNA]</scope>
    <source>
        <strain evidence="2 3">DSM 18604</strain>
    </source>
</reference>
<dbReference type="SUPFAM" id="SSF82153">
    <property type="entry name" value="FAS1 domain"/>
    <property type="match status" value="1"/>
</dbReference>
<dbReference type="SMART" id="SM00554">
    <property type="entry name" value="FAS1"/>
    <property type="match status" value="1"/>
</dbReference>
<evidence type="ECO:0000313" key="3">
    <source>
        <dbReference type="Proteomes" id="UP000460561"/>
    </source>
</evidence>
<keyword evidence="3" id="KW-1185">Reference proteome</keyword>
<sequence length="149" mass="15592">MAAQIADAPGLTILATEVEDDGLAPIFDSIASYTLLAPRDEAFSKLGKAGGLLQQDNQRPAMMAILRDHILPGYFSLEDIKNAIENSGGKPVSMRTMGGHYVTFSKQGETFTATAADGTSAHIAGPAIMASNGVILPIDGILKDMTPSD</sequence>
<dbReference type="Pfam" id="PF02469">
    <property type="entry name" value="Fasciclin"/>
    <property type="match status" value="1"/>
</dbReference>
<organism evidence="2 3">
    <name type="scientific">Altericroceibacterium indicum</name>
    <dbReference type="NCBI Taxonomy" id="374177"/>
    <lineage>
        <taxon>Bacteria</taxon>
        <taxon>Pseudomonadati</taxon>
        <taxon>Pseudomonadota</taxon>
        <taxon>Alphaproteobacteria</taxon>
        <taxon>Sphingomonadales</taxon>
        <taxon>Erythrobacteraceae</taxon>
        <taxon>Altericroceibacterium</taxon>
    </lineage>
</organism>
<dbReference type="InterPro" id="IPR036378">
    <property type="entry name" value="FAS1_dom_sf"/>
</dbReference>
<accession>A0A845A8N9</accession>
<dbReference type="OrthoDB" id="7507228at2"/>
<protein>
    <recommendedName>
        <fullName evidence="1">FAS1 domain-containing protein</fullName>
    </recommendedName>
</protein>
<evidence type="ECO:0000313" key="2">
    <source>
        <dbReference type="EMBL" id="MXP25699.1"/>
    </source>
</evidence>
<feature type="domain" description="FAS1" evidence="1">
    <location>
        <begin position="1"/>
        <end position="142"/>
    </location>
</feature>
<gene>
    <name evidence="2" type="ORF">GRI39_06540</name>
</gene>
<dbReference type="PROSITE" id="PS50213">
    <property type="entry name" value="FAS1"/>
    <property type="match status" value="1"/>
</dbReference>
<comment type="caution">
    <text evidence="2">The sequence shown here is derived from an EMBL/GenBank/DDBJ whole genome shotgun (WGS) entry which is preliminary data.</text>
</comment>